<dbReference type="PROSITE" id="PS50043">
    <property type="entry name" value="HTH_LUXR_2"/>
    <property type="match status" value="1"/>
</dbReference>
<dbReference type="Gene3D" id="3.40.50.2300">
    <property type="match status" value="1"/>
</dbReference>
<dbReference type="AlphaFoldDB" id="A0A268HC71"/>
<dbReference type="SUPFAM" id="SSF52172">
    <property type="entry name" value="CheY-like"/>
    <property type="match status" value="1"/>
</dbReference>
<dbReference type="InterPro" id="IPR016032">
    <property type="entry name" value="Sig_transdc_resp-reg_C-effctor"/>
</dbReference>
<gene>
    <name evidence="9" type="ORF">CHI12_11180</name>
</gene>
<dbReference type="GO" id="GO:0006355">
    <property type="term" value="P:regulation of DNA-templated transcription"/>
    <property type="evidence" value="ECO:0007669"/>
    <property type="project" value="InterPro"/>
</dbReference>
<dbReference type="GO" id="GO:0005737">
    <property type="term" value="C:cytoplasm"/>
    <property type="evidence" value="ECO:0007669"/>
    <property type="project" value="UniProtKB-SubCell"/>
</dbReference>
<evidence type="ECO:0000256" key="5">
    <source>
        <dbReference type="ARBA" id="ARBA00023163"/>
    </source>
</evidence>
<dbReference type="Pfam" id="PF00196">
    <property type="entry name" value="GerE"/>
    <property type="match status" value="1"/>
</dbReference>
<dbReference type="InterPro" id="IPR039420">
    <property type="entry name" value="WalR-like"/>
</dbReference>
<evidence type="ECO:0000256" key="6">
    <source>
        <dbReference type="PROSITE-ProRule" id="PRU00169"/>
    </source>
</evidence>
<feature type="domain" description="HTH luxR-type" evidence="7">
    <location>
        <begin position="137"/>
        <end position="202"/>
    </location>
</feature>
<dbReference type="Pfam" id="PF00072">
    <property type="entry name" value="Response_reg"/>
    <property type="match status" value="1"/>
</dbReference>
<dbReference type="PANTHER" id="PTHR43214">
    <property type="entry name" value="TWO-COMPONENT RESPONSE REGULATOR"/>
    <property type="match status" value="1"/>
</dbReference>
<dbReference type="SMART" id="SM00421">
    <property type="entry name" value="HTH_LUXR"/>
    <property type="match status" value="1"/>
</dbReference>
<evidence type="ECO:0008006" key="11">
    <source>
        <dbReference type="Google" id="ProtNLM"/>
    </source>
</evidence>
<dbReference type="EMBL" id="NPBH01000048">
    <property type="protein sequence ID" value="PAE07461.1"/>
    <property type="molecule type" value="Genomic_DNA"/>
</dbReference>
<dbReference type="PROSITE" id="PS50110">
    <property type="entry name" value="RESPONSE_REGULATORY"/>
    <property type="match status" value="1"/>
</dbReference>
<keyword evidence="3" id="KW-0805">Transcription regulation</keyword>
<keyword evidence="5" id="KW-0804">Transcription</keyword>
<evidence type="ECO:0000256" key="1">
    <source>
        <dbReference type="ARBA" id="ARBA00004496"/>
    </source>
</evidence>
<keyword evidence="4" id="KW-0238">DNA-binding</keyword>
<comment type="caution">
    <text evidence="9">The sequence shown here is derived from an EMBL/GenBank/DDBJ whole genome shotgun (WGS) entry which is preliminary data.</text>
</comment>
<feature type="domain" description="Response regulatory" evidence="8">
    <location>
        <begin position="9"/>
        <end position="129"/>
    </location>
</feature>
<evidence type="ECO:0000256" key="3">
    <source>
        <dbReference type="ARBA" id="ARBA00023015"/>
    </source>
</evidence>
<dbReference type="GO" id="GO:0000160">
    <property type="term" value="P:phosphorelay signal transduction system"/>
    <property type="evidence" value="ECO:0007669"/>
    <property type="project" value="InterPro"/>
</dbReference>
<feature type="modified residue" description="4-aspartylphosphate" evidence="6">
    <location>
        <position position="60"/>
    </location>
</feature>
<dbReference type="PRINTS" id="PR00038">
    <property type="entry name" value="HTHLUXR"/>
</dbReference>
<dbReference type="RefSeq" id="WP_095270669.1">
    <property type="nucleotide sequence ID" value="NZ_NPBH01000048.1"/>
</dbReference>
<organism evidence="9 10">
    <name type="scientific">Terribacillus saccharophilus</name>
    <dbReference type="NCBI Taxonomy" id="361277"/>
    <lineage>
        <taxon>Bacteria</taxon>
        <taxon>Bacillati</taxon>
        <taxon>Bacillota</taxon>
        <taxon>Bacilli</taxon>
        <taxon>Bacillales</taxon>
        <taxon>Bacillaceae</taxon>
        <taxon>Terribacillus</taxon>
    </lineage>
</organism>
<reference evidence="9 10" key="1">
    <citation type="submission" date="2017-07" db="EMBL/GenBank/DDBJ databases">
        <title>Isolation and whole genome analysis of endospore-forming bacteria from heroin.</title>
        <authorList>
            <person name="Kalinowski J."/>
            <person name="Ahrens B."/>
            <person name="Al-Dilaimi A."/>
            <person name="Winkler A."/>
            <person name="Wibberg D."/>
            <person name="Schleenbecker U."/>
            <person name="Ruckert C."/>
            <person name="Wolfel R."/>
            <person name="Grass G."/>
        </authorList>
    </citation>
    <scope>NUCLEOTIDE SEQUENCE [LARGE SCALE GENOMIC DNA]</scope>
    <source>
        <strain evidence="9 10">7509</strain>
    </source>
</reference>
<accession>A0A268HC71</accession>
<keyword evidence="2 6" id="KW-0597">Phosphoprotein</keyword>
<evidence type="ECO:0000259" key="7">
    <source>
        <dbReference type="PROSITE" id="PS50043"/>
    </source>
</evidence>
<dbReference type="InterPro" id="IPR000792">
    <property type="entry name" value="Tscrpt_reg_LuxR_C"/>
</dbReference>
<sequence length="209" mass="24249">MKPVLRDIKIIIINRHRSYREGLHFYLNQQEGFYVPYSASSSQNIIHKIKKHNSQIILVDIEIMKKDYPTSIENFTVPLLDKYPNLKILFHTTTNLPHYNKLSFEAGVKGIVTKNNSLQEISTIIKSVNEGMTFFPTFEHNTLLTDNEIQILKNIGEGKTNKEIAHRLYYSTRTVEHYVTTIFNKFEVSSRLQAVLKGIKLGYISNFPD</sequence>
<dbReference type="InterPro" id="IPR011006">
    <property type="entry name" value="CheY-like_superfamily"/>
</dbReference>
<dbReference type="SUPFAM" id="SSF46894">
    <property type="entry name" value="C-terminal effector domain of the bipartite response regulators"/>
    <property type="match status" value="1"/>
</dbReference>
<dbReference type="InterPro" id="IPR001789">
    <property type="entry name" value="Sig_transdc_resp-reg_receiver"/>
</dbReference>
<dbReference type="Proteomes" id="UP000216475">
    <property type="component" value="Unassembled WGS sequence"/>
</dbReference>
<name>A0A268HC71_9BACI</name>
<dbReference type="CDD" id="cd06170">
    <property type="entry name" value="LuxR_C_like"/>
    <property type="match status" value="1"/>
</dbReference>
<evidence type="ECO:0000256" key="2">
    <source>
        <dbReference type="ARBA" id="ARBA00022553"/>
    </source>
</evidence>
<evidence type="ECO:0000256" key="4">
    <source>
        <dbReference type="ARBA" id="ARBA00023125"/>
    </source>
</evidence>
<protein>
    <recommendedName>
        <fullName evidence="11">DNA-binding response regulator</fullName>
    </recommendedName>
</protein>
<proteinExistence type="predicted"/>
<comment type="subcellular location">
    <subcellularLocation>
        <location evidence="1">Cytoplasm</location>
    </subcellularLocation>
</comment>
<evidence type="ECO:0000313" key="9">
    <source>
        <dbReference type="EMBL" id="PAE07461.1"/>
    </source>
</evidence>
<dbReference type="GO" id="GO:0003677">
    <property type="term" value="F:DNA binding"/>
    <property type="evidence" value="ECO:0007669"/>
    <property type="project" value="UniProtKB-KW"/>
</dbReference>
<evidence type="ECO:0000259" key="8">
    <source>
        <dbReference type="PROSITE" id="PS50110"/>
    </source>
</evidence>
<evidence type="ECO:0000313" key="10">
    <source>
        <dbReference type="Proteomes" id="UP000216475"/>
    </source>
</evidence>
<dbReference type="PANTHER" id="PTHR43214:SF43">
    <property type="entry name" value="TWO-COMPONENT RESPONSE REGULATOR"/>
    <property type="match status" value="1"/>
</dbReference>